<dbReference type="PANTHER" id="PTHR43750">
    <property type="entry name" value="UDP-GLUCOSE 6-DEHYDROGENASE TUAD"/>
    <property type="match status" value="1"/>
</dbReference>
<comment type="caution">
    <text evidence="12">The sequence shown here is derived from an EMBL/GenBank/DDBJ whole genome shotgun (WGS) entry which is preliminary data.</text>
</comment>
<dbReference type="Gene3D" id="1.20.5.100">
    <property type="entry name" value="Cytochrome c1, transmembrane anchor, C-terminal"/>
    <property type="match status" value="1"/>
</dbReference>
<dbReference type="SUPFAM" id="SSF48179">
    <property type="entry name" value="6-phosphogluconate dehydrogenase C-terminal domain-like"/>
    <property type="match status" value="1"/>
</dbReference>
<keyword evidence="13" id="KW-1185">Reference proteome</keyword>
<dbReference type="PANTHER" id="PTHR43750:SF3">
    <property type="entry name" value="UDP-GLUCOSE 6-DEHYDROGENASE TUAD"/>
    <property type="match status" value="1"/>
</dbReference>
<feature type="binding site" evidence="10">
    <location>
        <position position="164"/>
    </location>
    <ligand>
        <name>NAD(+)</name>
        <dbReference type="ChEBI" id="CHEBI:57540"/>
    </ligand>
</feature>
<sequence>MNGVTHLDVAVIGTGYVGTTTSIAFAAWDHKVIAVDSDQMKIARLNQSILPFYEEGLERRLERYRESGNLSFTDDLEQGITRSDVLFIAVGTPSSPDGSADLSYVEMVARQIGQMMDKYKVIVTKSTVPVGTGDKIKSIITDELKRRNLSFSFDIVSNPEFLREGRALYDALHPERVVIGCETETARKTMAALYEKVEAPMLYTTIRDAEMIKYAANAFLATKISFVNELARLCDKMGTNIMKVAEGMGLDSRIGPQFLRAGIGYGGSCFPKDTAALLNLAKEQETMLPVLQAASNVNRTQVSWFMERIHHIMGSLAGKKVTLLGLTFKPETDDVREAPSLKIIEQLLQNKAIVSTYDPQGMENVKKIYPQVAYKPTPYEALEGADAIILATEWREILDLDWTKVKDLIAQPYLFDGRNALVPSVMRNLGYCYVGVGIDGRGDYH</sequence>
<feature type="binding site" evidence="10">
    <location>
        <position position="127"/>
    </location>
    <ligand>
        <name>NAD(+)</name>
        <dbReference type="ChEBI" id="CHEBI:57540"/>
    </ligand>
</feature>
<dbReference type="GO" id="GO:0051287">
    <property type="term" value="F:NAD binding"/>
    <property type="evidence" value="ECO:0007669"/>
    <property type="project" value="InterPro"/>
</dbReference>
<dbReference type="EC" id="1.1.1.22" evidence="3 7"/>
<dbReference type="SMART" id="SM00984">
    <property type="entry name" value="UDPG_MGDP_dh_C"/>
    <property type="match status" value="1"/>
</dbReference>
<feature type="binding site" evidence="9">
    <location>
        <position position="266"/>
    </location>
    <ligand>
        <name>substrate</name>
    </ligand>
</feature>
<dbReference type="Gene3D" id="3.40.50.720">
    <property type="entry name" value="NAD(P)-binding Rossmann-like Domain"/>
    <property type="match status" value="2"/>
</dbReference>
<dbReference type="InterPro" id="IPR036220">
    <property type="entry name" value="UDP-Glc/GDP-Man_DH_C_sf"/>
</dbReference>
<dbReference type="GO" id="GO:0006065">
    <property type="term" value="P:UDP-glucuronate biosynthetic process"/>
    <property type="evidence" value="ECO:0007669"/>
    <property type="project" value="UniProtKB-UniPathway"/>
</dbReference>
<evidence type="ECO:0000259" key="11">
    <source>
        <dbReference type="SMART" id="SM00984"/>
    </source>
</evidence>
<dbReference type="EMBL" id="AWSJ01000315">
    <property type="protein sequence ID" value="ERI06803.1"/>
    <property type="molecule type" value="Genomic_DNA"/>
</dbReference>
<dbReference type="NCBIfam" id="TIGR03026">
    <property type="entry name" value="NDP-sugDHase"/>
    <property type="match status" value="1"/>
</dbReference>
<evidence type="ECO:0000313" key="12">
    <source>
        <dbReference type="EMBL" id="ERI06803.1"/>
    </source>
</evidence>
<dbReference type="PIRSF" id="PIRSF000124">
    <property type="entry name" value="UDPglc_GDPman_dh"/>
    <property type="match status" value="1"/>
</dbReference>
<dbReference type="STRING" id="649747.HMPREF0083_05175"/>
<feature type="binding site" evidence="9">
    <location>
        <position position="213"/>
    </location>
    <ligand>
        <name>substrate</name>
    </ligand>
</feature>
<feature type="binding site" evidence="9">
    <location>
        <begin position="258"/>
        <end position="262"/>
    </location>
    <ligand>
        <name>substrate</name>
    </ligand>
</feature>
<feature type="domain" description="UDP-glucose/GDP-mannose dehydrogenase C-terminal" evidence="11">
    <location>
        <begin position="322"/>
        <end position="423"/>
    </location>
</feature>
<comment type="catalytic activity">
    <reaction evidence="6 7">
        <text>UDP-alpha-D-glucose + 2 NAD(+) + H2O = UDP-alpha-D-glucuronate + 2 NADH + 3 H(+)</text>
        <dbReference type="Rhea" id="RHEA:23596"/>
        <dbReference type="ChEBI" id="CHEBI:15377"/>
        <dbReference type="ChEBI" id="CHEBI:15378"/>
        <dbReference type="ChEBI" id="CHEBI:57540"/>
        <dbReference type="ChEBI" id="CHEBI:57945"/>
        <dbReference type="ChEBI" id="CHEBI:58052"/>
        <dbReference type="ChEBI" id="CHEBI:58885"/>
        <dbReference type="EC" id="1.1.1.22"/>
    </reaction>
</comment>
<dbReference type="Pfam" id="PF03721">
    <property type="entry name" value="UDPG_MGDP_dh_N"/>
    <property type="match status" value="1"/>
</dbReference>
<dbReference type="eggNOG" id="COG1004">
    <property type="taxonomic scope" value="Bacteria"/>
</dbReference>
<dbReference type="UniPathway" id="UPA00038">
    <property type="reaction ID" value="UER00491"/>
</dbReference>
<evidence type="ECO:0000256" key="3">
    <source>
        <dbReference type="ARBA" id="ARBA00012954"/>
    </source>
</evidence>
<dbReference type="Proteomes" id="UP000016511">
    <property type="component" value="Unassembled WGS sequence"/>
</dbReference>
<dbReference type="PIRSF" id="PIRSF500134">
    <property type="entry name" value="UDPglc_DH_bac"/>
    <property type="match status" value="1"/>
</dbReference>
<evidence type="ECO:0000256" key="2">
    <source>
        <dbReference type="ARBA" id="ARBA00006601"/>
    </source>
</evidence>
<dbReference type="Pfam" id="PF03720">
    <property type="entry name" value="UDPG_MGDP_dh_C"/>
    <property type="match status" value="1"/>
</dbReference>
<dbReference type="GO" id="GO:0003979">
    <property type="term" value="F:UDP-glucose 6-dehydrogenase activity"/>
    <property type="evidence" value="ECO:0007669"/>
    <property type="project" value="UniProtKB-EC"/>
</dbReference>
<evidence type="ECO:0000256" key="5">
    <source>
        <dbReference type="ARBA" id="ARBA00023027"/>
    </source>
</evidence>
<evidence type="ECO:0000256" key="10">
    <source>
        <dbReference type="PIRSR" id="PIRSR500134-3"/>
    </source>
</evidence>
<evidence type="ECO:0000256" key="9">
    <source>
        <dbReference type="PIRSR" id="PIRSR500134-2"/>
    </source>
</evidence>
<dbReference type="SUPFAM" id="SSF51735">
    <property type="entry name" value="NAD(P)-binding Rossmann-fold domains"/>
    <property type="match status" value="1"/>
</dbReference>
<dbReference type="InterPro" id="IPR001732">
    <property type="entry name" value="UDP-Glc/GDP-Man_DH_N"/>
</dbReference>
<dbReference type="PATRIC" id="fig|649747.3.peg.4659"/>
<evidence type="ECO:0000256" key="4">
    <source>
        <dbReference type="ARBA" id="ARBA00023002"/>
    </source>
</evidence>
<dbReference type="InterPro" id="IPR028357">
    <property type="entry name" value="UDPglc_DH_bac"/>
</dbReference>
<protein>
    <recommendedName>
        <fullName evidence="3 7">UDP-glucose 6-dehydrogenase</fullName>
        <ecNumber evidence="3 7">1.1.1.22</ecNumber>
    </recommendedName>
</protein>
<keyword evidence="4 7" id="KW-0560">Oxidoreductase</keyword>
<name>U1WX50_ANEAE</name>
<accession>U1WX50</accession>
<dbReference type="Pfam" id="PF00984">
    <property type="entry name" value="UDPG_MGDP_dh"/>
    <property type="match status" value="1"/>
</dbReference>
<feature type="binding site" evidence="10">
    <location>
        <position position="36"/>
    </location>
    <ligand>
        <name>NAD(+)</name>
        <dbReference type="ChEBI" id="CHEBI:57540"/>
    </ligand>
</feature>
<feature type="active site" description="Nucleophile" evidence="8">
    <location>
        <position position="269"/>
    </location>
</feature>
<organism evidence="12 13">
    <name type="scientific">Aneurinibacillus aneurinilyticus ATCC 12856</name>
    <dbReference type="NCBI Taxonomy" id="649747"/>
    <lineage>
        <taxon>Bacteria</taxon>
        <taxon>Bacillati</taxon>
        <taxon>Bacillota</taxon>
        <taxon>Bacilli</taxon>
        <taxon>Bacillales</taxon>
        <taxon>Paenibacillaceae</taxon>
        <taxon>Aneurinibacillus group</taxon>
        <taxon>Aneurinibacillus</taxon>
    </lineage>
</organism>
<keyword evidence="5 7" id="KW-0520">NAD</keyword>
<feature type="binding site" evidence="10">
    <location>
        <position position="272"/>
    </location>
    <ligand>
        <name>NAD(+)</name>
        <dbReference type="ChEBI" id="CHEBI:57540"/>
    </ligand>
</feature>
<proteinExistence type="inferred from homology"/>
<feature type="binding site" evidence="10">
    <location>
        <position position="336"/>
    </location>
    <ligand>
        <name>NAD(+)</name>
        <dbReference type="ChEBI" id="CHEBI:57540"/>
    </ligand>
</feature>
<comment type="similarity">
    <text evidence="2 7">Belongs to the UDP-glucose/GDP-mannose dehydrogenase family.</text>
</comment>
<evidence type="ECO:0000256" key="7">
    <source>
        <dbReference type="PIRNR" id="PIRNR000124"/>
    </source>
</evidence>
<dbReference type="AlphaFoldDB" id="U1WX50"/>
<reference evidence="12 13" key="1">
    <citation type="submission" date="2013-08" db="EMBL/GenBank/DDBJ databases">
        <authorList>
            <person name="Weinstock G."/>
            <person name="Sodergren E."/>
            <person name="Wylie T."/>
            <person name="Fulton L."/>
            <person name="Fulton R."/>
            <person name="Fronick C."/>
            <person name="O'Laughlin M."/>
            <person name="Godfrey J."/>
            <person name="Miner T."/>
            <person name="Herter B."/>
            <person name="Appelbaum E."/>
            <person name="Cordes M."/>
            <person name="Lek S."/>
            <person name="Wollam A."/>
            <person name="Pepin K.H."/>
            <person name="Palsikar V.B."/>
            <person name="Mitreva M."/>
            <person name="Wilson R.K."/>
        </authorList>
    </citation>
    <scope>NUCLEOTIDE SEQUENCE [LARGE SCALE GENOMIC DNA]</scope>
    <source>
        <strain evidence="12 13">ATCC 12856</strain>
    </source>
</reference>
<gene>
    <name evidence="12" type="ORF">HMPREF0083_05175</name>
</gene>
<feature type="binding site" evidence="9">
    <location>
        <begin position="161"/>
        <end position="164"/>
    </location>
    <ligand>
        <name>substrate</name>
    </ligand>
</feature>
<evidence type="ECO:0000313" key="13">
    <source>
        <dbReference type="Proteomes" id="UP000016511"/>
    </source>
</evidence>
<comment type="pathway">
    <text evidence="1">Nucleotide-sugar biosynthesis; UDP-alpha-D-glucuronate biosynthesis; UDP-alpha-D-glucuronate from UDP-alpha-D-glucose: step 1/1.</text>
</comment>
<dbReference type="GO" id="GO:0000271">
    <property type="term" value="P:polysaccharide biosynthetic process"/>
    <property type="evidence" value="ECO:0007669"/>
    <property type="project" value="InterPro"/>
</dbReference>
<dbReference type="InterPro" id="IPR017476">
    <property type="entry name" value="UDP-Glc/GDP-Man"/>
</dbReference>
<feature type="binding site" evidence="10">
    <location>
        <position position="92"/>
    </location>
    <ligand>
        <name>NAD(+)</name>
        <dbReference type="ChEBI" id="CHEBI:57540"/>
    </ligand>
</feature>
<feature type="binding site" evidence="10">
    <location>
        <position position="41"/>
    </location>
    <ligand>
        <name>NAD(+)</name>
        <dbReference type="ChEBI" id="CHEBI:57540"/>
    </ligand>
</feature>
<dbReference type="SUPFAM" id="SSF52413">
    <property type="entry name" value="UDP-glucose/GDP-mannose dehydrogenase C-terminal domain"/>
    <property type="match status" value="1"/>
</dbReference>
<dbReference type="InterPro" id="IPR014027">
    <property type="entry name" value="UDP-Glc/GDP-Man_DH_C"/>
</dbReference>
<dbReference type="HOGENOM" id="CLU_023810_1_2_9"/>
<dbReference type="InterPro" id="IPR014026">
    <property type="entry name" value="UDP-Glc/GDP-Man_DH_dimer"/>
</dbReference>
<dbReference type="InterPro" id="IPR036291">
    <property type="entry name" value="NAD(P)-bd_dom_sf"/>
</dbReference>
<evidence type="ECO:0000256" key="1">
    <source>
        <dbReference type="ARBA" id="ARBA00004701"/>
    </source>
</evidence>
<evidence type="ECO:0000256" key="6">
    <source>
        <dbReference type="ARBA" id="ARBA00047473"/>
    </source>
</evidence>
<dbReference type="InterPro" id="IPR008927">
    <property type="entry name" value="6-PGluconate_DH-like_C_sf"/>
</dbReference>
<evidence type="ECO:0000256" key="8">
    <source>
        <dbReference type="PIRSR" id="PIRSR500134-1"/>
    </source>
</evidence>
<feature type="binding site" evidence="9">
    <location>
        <position position="329"/>
    </location>
    <ligand>
        <name>substrate</name>
    </ligand>
</feature>